<evidence type="ECO:0000313" key="2">
    <source>
        <dbReference type="Proteomes" id="UP000031978"/>
    </source>
</evidence>
<dbReference type="Proteomes" id="UP000031978">
    <property type="component" value="Unassembled WGS sequence"/>
</dbReference>
<reference evidence="1 2" key="1">
    <citation type="submission" date="2014-12" db="EMBL/GenBank/DDBJ databases">
        <title>Draft Genome Sequences of Five Spore-Forming Food Isolates of Bacillus pumilus.</title>
        <authorList>
            <person name="de Jong A."/>
            <person name="van Heel A.J."/>
            <person name="Montalban-Lopez M."/>
            <person name="Krawczyk A.O."/>
            <person name="Berendsen E.M."/>
            <person name="Wells-Bennik M."/>
            <person name="Kuipers O.P."/>
        </authorList>
    </citation>
    <scope>NUCLEOTIDE SEQUENCE [LARGE SCALE GENOMIC DNA]</scope>
    <source>
        <strain evidence="1 2">B4127</strain>
    </source>
</reference>
<name>A0AB34R062_BACPU</name>
<sequence>MKKCLIHEGHVSGELHDMMRCMNVKAAKLFFLTYEIL</sequence>
<proteinExistence type="predicted"/>
<evidence type="ECO:0000313" key="1">
    <source>
        <dbReference type="EMBL" id="KIL25527.1"/>
    </source>
</evidence>
<organism evidence="1 2">
    <name type="scientific">Bacillus pumilus</name>
    <name type="common">Bacillus mesentericus</name>
    <dbReference type="NCBI Taxonomy" id="1408"/>
    <lineage>
        <taxon>Bacteria</taxon>
        <taxon>Bacillati</taxon>
        <taxon>Bacillota</taxon>
        <taxon>Bacilli</taxon>
        <taxon>Bacillales</taxon>
        <taxon>Bacillaceae</taxon>
        <taxon>Bacillus</taxon>
    </lineage>
</organism>
<dbReference type="AlphaFoldDB" id="A0AB34R062"/>
<protein>
    <submittedName>
        <fullName evidence="1">Uncharacterized protein</fullName>
    </submittedName>
</protein>
<accession>A0AB34R062</accession>
<comment type="caution">
    <text evidence="1">The sequence shown here is derived from an EMBL/GenBank/DDBJ whole genome shotgun (WGS) entry which is preliminary data.</text>
</comment>
<dbReference type="EMBL" id="JXCL01000003">
    <property type="protein sequence ID" value="KIL25527.1"/>
    <property type="molecule type" value="Genomic_DNA"/>
</dbReference>
<gene>
    <name evidence="1" type="ORF">B4127_4107</name>
</gene>